<organism evidence="2 3">
    <name type="scientific">Fusibacter ferrireducens</name>
    <dbReference type="NCBI Taxonomy" id="2785058"/>
    <lineage>
        <taxon>Bacteria</taxon>
        <taxon>Bacillati</taxon>
        <taxon>Bacillota</taxon>
        <taxon>Clostridia</taxon>
        <taxon>Eubacteriales</taxon>
        <taxon>Eubacteriales Family XII. Incertae Sedis</taxon>
        <taxon>Fusibacter</taxon>
    </lineage>
</organism>
<reference evidence="2 3" key="1">
    <citation type="submission" date="2020-11" db="EMBL/GenBank/DDBJ databases">
        <title>Fusibacter basophilias sp. nov.</title>
        <authorList>
            <person name="Qiu D."/>
        </authorList>
    </citation>
    <scope>NUCLEOTIDE SEQUENCE [LARGE SCALE GENOMIC DNA]</scope>
    <source>
        <strain evidence="2 3">Q10-2</strain>
    </source>
</reference>
<dbReference type="RefSeq" id="WP_194701864.1">
    <property type="nucleotide sequence ID" value="NZ_JADKNH010000006.1"/>
</dbReference>
<keyword evidence="3" id="KW-1185">Reference proteome</keyword>
<accession>A0ABR9ZTE5</accession>
<comment type="caution">
    <text evidence="2">The sequence shown here is derived from an EMBL/GenBank/DDBJ whole genome shotgun (WGS) entry which is preliminary data.</text>
</comment>
<protein>
    <submittedName>
        <fullName evidence="2">Uncharacterized protein</fullName>
    </submittedName>
</protein>
<evidence type="ECO:0000313" key="3">
    <source>
        <dbReference type="Proteomes" id="UP000614200"/>
    </source>
</evidence>
<evidence type="ECO:0000256" key="1">
    <source>
        <dbReference type="SAM" id="Phobius"/>
    </source>
</evidence>
<keyword evidence="1" id="KW-0812">Transmembrane</keyword>
<feature type="transmembrane region" description="Helical" evidence="1">
    <location>
        <begin position="21"/>
        <end position="42"/>
    </location>
</feature>
<name>A0ABR9ZTE5_9FIRM</name>
<evidence type="ECO:0000313" key="2">
    <source>
        <dbReference type="EMBL" id="MBF4693621.1"/>
    </source>
</evidence>
<proteinExistence type="predicted"/>
<feature type="transmembrane region" description="Helical" evidence="1">
    <location>
        <begin position="136"/>
        <end position="163"/>
    </location>
</feature>
<sequence length="240" mass="28053">MNRIIEFKKYKDIYNIKEWEVKMSIAIVVVLFISILICDGYELYDSSLSVFQDLILYTIGGLFGLLSFSLTSIAIITSLFSSEKYHKINEVNGPRTVDSFFASYEFLALVIGLQMILLIIIYFFGSSNLSIVNEIIFYFVFCFLFYVMSFIIFYLIALIFNLVSMFKNLTMYDEILHIETNTRIKCNEVKIDYLLKKILIDNEVIQVEDMINEIVEFAKLSGDEAIINQIRDYYSDNNYK</sequence>
<keyword evidence="1" id="KW-1133">Transmembrane helix</keyword>
<dbReference type="EMBL" id="JADKNH010000006">
    <property type="protein sequence ID" value="MBF4693621.1"/>
    <property type="molecule type" value="Genomic_DNA"/>
</dbReference>
<dbReference type="Proteomes" id="UP000614200">
    <property type="component" value="Unassembled WGS sequence"/>
</dbReference>
<feature type="transmembrane region" description="Helical" evidence="1">
    <location>
        <begin position="101"/>
        <end position="124"/>
    </location>
</feature>
<keyword evidence="1" id="KW-0472">Membrane</keyword>
<feature type="transmembrane region" description="Helical" evidence="1">
    <location>
        <begin position="54"/>
        <end position="80"/>
    </location>
</feature>
<gene>
    <name evidence="2" type="ORF">ISU02_10835</name>
</gene>